<evidence type="ECO:0000256" key="2">
    <source>
        <dbReference type="ARBA" id="ARBA00022692"/>
    </source>
</evidence>
<evidence type="ECO:0000256" key="3">
    <source>
        <dbReference type="ARBA" id="ARBA00022989"/>
    </source>
</evidence>
<evidence type="ECO:0000256" key="4">
    <source>
        <dbReference type="ARBA" id="ARBA00023136"/>
    </source>
</evidence>
<dbReference type="Pfam" id="PF04357">
    <property type="entry name" value="TamB"/>
    <property type="match status" value="1"/>
</dbReference>
<evidence type="ECO:0000256" key="5">
    <source>
        <dbReference type="SAM" id="Phobius"/>
    </source>
</evidence>
<dbReference type="RefSeq" id="WP_210536178.1">
    <property type="nucleotide sequence ID" value="NZ_JAGKTC010000001.1"/>
</dbReference>
<reference evidence="7" key="1">
    <citation type="journal article" date="2016" name="Int. J. Syst. Evol. Microbiol.">
        <title>Pseudoxanthomonas helianthi sp. nov., isolated from roots of Jerusalem artichoke (Helianthus tuberosus).</title>
        <authorList>
            <person name="Kittiwongwattana C."/>
            <person name="Thawai C."/>
        </authorList>
    </citation>
    <scope>NUCLEOTIDE SEQUENCE</scope>
    <source>
        <strain evidence="7">110414</strain>
    </source>
</reference>
<keyword evidence="4 5" id="KW-0472">Membrane</keyword>
<dbReference type="GO" id="GO:0097347">
    <property type="term" value="C:TAM protein secretion complex"/>
    <property type="evidence" value="ECO:0007669"/>
    <property type="project" value="TreeGrafter"/>
</dbReference>
<accession>A0A941AU80</accession>
<comment type="subcellular location">
    <subcellularLocation>
        <location evidence="1">Membrane</location>
        <topology evidence="1">Single-pass membrane protein</topology>
    </subcellularLocation>
</comment>
<keyword evidence="3 5" id="KW-1133">Transmembrane helix</keyword>
<evidence type="ECO:0000313" key="8">
    <source>
        <dbReference type="Proteomes" id="UP000673447"/>
    </source>
</evidence>
<comment type="caution">
    <text evidence="7">The sequence shown here is derived from an EMBL/GenBank/DDBJ whole genome shotgun (WGS) entry which is preliminary data.</text>
</comment>
<sequence length="1254" mass="132907">MRVLAIRSAIGTGVLLVLTGVLLYWLLQTIAGRDVLLAQIVARLPAGSSFTWQRIEGPLAGPLTLHGVEFRYEKIHFTAQRVYLDPDLRPLLGKRLRLDALEVSNATLDVPKSDEPFELPKWPDVLPKIEMPLAIQADALKIDGLKVSQEGKPLVDVRHAQGGIDVGDGYFLADKLGVDSDRGRFGIDGSYRPNRQYRTSLVATGVFPAASGRTPARLGLVARGNRAKMDLAVAGHAPAPVTITATVRGEKNPEWHFRGRTESLDLALLGVVKEPMPLAFDLRADGVNGAATLQGRIEQDKFVAVIEPSRMRISDDKVLTVEPLALRVLDGYASLRGTADFGDAENPKFKFAINARRLGWGDDPKTRIVGSGDFGVAGQLKDWAAVGAATLLRDRQRAKLEFDGRGDDRQVVLKKLLATMPTGKLDATGTVGWAPQLRWDVGAKLAGFDPGYFIAGWNGNVSGNFSSKGAMRDPAAGQGEGFDATLDVPKLAGTLRGRALDGRGKFALHGNDGEGEVALRLGGSRVDAKGKVGAALDIDAKLQPLQLSDLLPEATGHLAGTLKLTGKRDAPNIDANLSGGDLKWADYAAQSIELHGRLPWQGSGGQLAVQASGVQAGLLLDSLRLDARGAVENLHLDGDARNAMGAIALSGTALRRNGNWQGALEALRIAPVKGEPWILQQPARYAQNGNAWTLSQSCLAGGGGALCVRADWPRNGASAHAGSLPLTLIQPWLPPSKGRPLQLRGAMKLDANFKPVGKAWRGEVHVASLDGGIKLGANTRGELIRYDNFTLDVEATPQAISGRLGTGFKGDGYVDARMATGWDDYAPLKGDIYFHNSRLFWMELFSPDLVRPDGVLAGHIGLAGTRGKPALSGEAKLTEFTGELPALGITLVEGEATLAALADGSATIRGALKSQSSTGGSATGGVLNIDGSLSWLESNTTPLQFNVRGNDFLISDTADLRAVASPNLQVGFVDKAIQVRGEVSVPTADIDIDKLDAGVSASEDVVVLDPADPERAPSSRLDLDLAITLGNAVKLKGYGLEGTLTGTLRARSRPGREMVATGRLDVDGRYRAYGQKLDITRGELVWSNSPISDPNIRIRAEREVVSADVTAGIDVMGRASQPEAKVWSIPASSEQNALAYLVLGRPLSTASGTEAQQINAASSALTAGAGLLASQLGAKIGLDDAGVLESRTLGGAVFGVGKYLSPKLYVSYGVSMVGSGSALTLKYLMRKGFDVEIESSTIETRGSVNWRKEK</sequence>
<dbReference type="GO" id="GO:0009306">
    <property type="term" value="P:protein secretion"/>
    <property type="evidence" value="ECO:0007669"/>
    <property type="project" value="InterPro"/>
</dbReference>
<evidence type="ECO:0000313" key="7">
    <source>
        <dbReference type="EMBL" id="MBP3984137.1"/>
    </source>
</evidence>
<dbReference type="PANTHER" id="PTHR36985">
    <property type="entry name" value="TRANSLOCATION AND ASSEMBLY MODULE SUBUNIT TAMB"/>
    <property type="match status" value="1"/>
</dbReference>
<feature type="domain" description="Translocation and assembly module TamB C-terminal" evidence="6">
    <location>
        <begin position="922"/>
        <end position="1253"/>
    </location>
</feature>
<protein>
    <submittedName>
        <fullName evidence="7">Translocation/assembly module TamB</fullName>
    </submittedName>
</protein>
<gene>
    <name evidence="7" type="ORF">J5837_06810</name>
</gene>
<feature type="transmembrane region" description="Helical" evidence="5">
    <location>
        <begin position="9"/>
        <end position="27"/>
    </location>
</feature>
<proteinExistence type="predicted"/>
<dbReference type="PANTHER" id="PTHR36985:SF1">
    <property type="entry name" value="TRANSLOCATION AND ASSEMBLY MODULE SUBUNIT TAMB"/>
    <property type="match status" value="1"/>
</dbReference>
<evidence type="ECO:0000259" key="6">
    <source>
        <dbReference type="Pfam" id="PF04357"/>
    </source>
</evidence>
<dbReference type="Proteomes" id="UP000673447">
    <property type="component" value="Unassembled WGS sequence"/>
</dbReference>
<evidence type="ECO:0000256" key="1">
    <source>
        <dbReference type="ARBA" id="ARBA00004167"/>
    </source>
</evidence>
<dbReference type="EMBL" id="JAGKTC010000001">
    <property type="protein sequence ID" value="MBP3984137.1"/>
    <property type="molecule type" value="Genomic_DNA"/>
</dbReference>
<dbReference type="InterPro" id="IPR007452">
    <property type="entry name" value="TamB_C"/>
</dbReference>
<keyword evidence="8" id="KW-1185">Reference proteome</keyword>
<keyword evidence="2 5" id="KW-0812">Transmembrane</keyword>
<dbReference type="GO" id="GO:0005886">
    <property type="term" value="C:plasma membrane"/>
    <property type="evidence" value="ECO:0007669"/>
    <property type="project" value="InterPro"/>
</dbReference>
<reference evidence="7" key="2">
    <citation type="submission" date="2021-03" db="EMBL/GenBank/DDBJ databases">
        <authorList>
            <person name="Cao W."/>
        </authorList>
    </citation>
    <scope>NUCLEOTIDE SEQUENCE</scope>
    <source>
        <strain evidence="7">110414</strain>
    </source>
</reference>
<dbReference type="AlphaFoldDB" id="A0A941AU80"/>
<organism evidence="7 8">
    <name type="scientific">Pseudoxanthomonas helianthi</name>
    <dbReference type="NCBI Taxonomy" id="1453541"/>
    <lineage>
        <taxon>Bacteria</taxon>
        <taxon>Pseudomonadati</taxon>
        <taxon>Pseudomonadota</taxon>
        <taxon>Gammaproteobacteria</taxon>
        <taxon>Lysobacterales</taxon>
        <taxon>Lysobacteraceae</taxon>
        <taxon>Pseudoxanthomonas</taxon>
    </lineage>
</organism>
<name>A0A941AU80_9GAMM</name>